<evidence type="ECO:0000313" key="2">
    <source>
        <dbReference type="EMBL" id="EMI24448.1"/>
    </source>
</evidence>
<dbReference type="Proteomes" id="UP000011996">
    <property type="component" value="Unassembled WGS sequence"/>
</dbReference>
<organism evidence="2 3">
    <name type="scientific">Rhodopirellula europaea SH398</name>
    <dbReference type="NCBI Taxonomy" id="1263868"/>
    <lineage>
        <taxon>Bacteria</taxon>
        <taxon>Pseudomonadati</taxon>
        <taxon>Planctomycetota</taxon>
        <taxon>Planctomycetia</taxon>
        <taxon>Pirellulales</taxon>
        <taxon>Pirellulaceae</taxon>
        <taxon>Rhodopirellula</taxon>
    </lineage>
</organism>
<dbReference type="CDD" id="cd15482">
    <property type="entry name" value="Sialidase_non-viral"/>
    <property type="match status" value="1"/>
</dbReference>
<sequence length="91" mass="10204">MRSASLAQRAAGEAQPHRQKNGALRLDERTGVSYPDGQHDADGVIHIIYDYNRTKDRRILIASFREEDAAKGKPIRDAVKLRQMVSDASNE</sequence>
<gene>
    <name evidence="2" type="ORF">RESH_04819</name>
</gene>
<comment type="caution">
    <text evidence="2">The sequence shown here is derived from an EMBL/GenBank/DDBJ whole genome shotgun (WGS) entry which is preliminary data.</text>
</comment>
<dbReference type="AlphaFoldDB" id="M5RYL1"/>
<protein>
    <submittedName>
        <fullName evidence="2">BNR/Asp-box repeat-containing domain protein</fullName>
    </submittedName>
</protein>
<proteinExistence type="predicted"/>
<evidence type="ECO:0000313" key="3">
    <source>
        <dbReference type="Proteomes" id="UP000011996"/>
    </source>
</evidence>
<dbReference type="PATRIC" id="fig|1263868.3.peg.5237"/>
<dbReference type="EMBL" id="ANOF01000155">
    <property type="protein sequence ID" value="EMI24448.1"/>
    <property type="molecule type" value="Genomic_DNA"/>
</dbReference>
<reference evidence="2 3" key="1">
    <citation type="journal article" date="2013" name="Mar. Genomics">
        <title>Expression of sulfatases in Rhodopirellula baltica and the diversity of sulfatases in the genus Rhodopirellula.</title>
        <authorList>
            <person name="Wegner C.E."/>
            <person name="Richter-Heitmann T."/>
            <person name="Klindworth A."/>
            <person name="Klockow C."/>
            <person name="Richter M."/>
            <person name="Achstetter T."/>
            <person name="Glockner F.O."/>
            <person name="Harder J."/>
        </authorList>
    </citation>
    <scope>NUCLEOTIDE SEQUENCE [LARGE SCALE GENOMIC DNA]</scope>
    <source>
        <strain evidence="2 3">SH398</strain>
    </source>
</reference>
<evidence type="ECO:0000256" key="1">
    <source>
        <dbReference type="SAM" id="MobiDB-lite"/>
    </source>
</evidence>
<dbReference type="STRING" id="1263868.RESH_04819"/>
<name>M5RYL1_9BACT</name>
<accession>M5RYL1</accession>
<feature type="region of interest" description="Disordered" evidence="1">
    <location>
        <begin position="1"/>
        <end position="37"/>
    </location>
</feature>